<evidence type="ECO:0000259" key="7">
    <source>
        <dbReference type="Pfam" id="PF23452"/>
    </source>
</evidence>
<keyword evidence="4" id="KW-0812">Transmembrane</keyword>
<name>A0A2R5GR73_9STRA</name>
<keyword evidence="3 8" id="KW-0808">Transferase</keyword>
<proteinExistence type="predicted"/>
<dbReference type="GO" id="GO:0016757">
    <property type="term" value="F:glycosyltransferase activity"/>
    <property type="evidence" value="ECO:0007669"/>
    <property type="project" value="UniProtKB-KW"/>
</dbReference>
<reference evidence="8 9" key="1">
    <citation type="submission" date="2017-12" db="EMBL/GenBank/DDBJ databases">
        <title>Sequencing, de novo assembly and annotation of complete genome of a new Thraustochytrid species, strain FCC1311.</title>
        <authorList>
            <person name="Sedici K."/>
            <person name="Godart F."/>
            <person name="Aiese Cigliano R."/>
            <person name="Sanseverino W."/>
            <person name="Barakat M."/>
            <person name="Ortet P."/>
            <person name="Marechal E."/>
            <person name="Cagnac O."/>
            <person name="Amato A."/>
        </authorList>
    </citation>
    <scope>NUCLEOTIDE SEQUENCE [LARGE SCALE GENOMIC DNA]</scope>
</reference>
<dbReference type="InterPro" id="IPR044845">
    <property type="entry name" value="HPAT/SRGT1-like"/>
</dbReference>
<evidence type="ECO:0000256" key="6">
    <source>
        <dbReference type="ARBA" id="ARBA00023136"/>
    </source>
</evidence>
<dbReference type="InterPro" id="IPR056508">
    <property type="entry name" value="HPAT-like"/>
</dbReference>
<evidence type="ECO:0000313" key="8">
    <source>
        <dbReference type="EMBL" id="GBG30384.1"/>
    </source>
</evidence>
<dbReference type="EMBL" id="BEYU01000075">
    <property type="protein sequence ID" value="GBG30384.1"/>
    <property type="molecule type" value="Genomic_DNA"/>
</dbReference>
<evidence type="ECO:0000313" key="9">
    <source>
        <dbReference type="Proteomes" id="UP000241890"/>
    </source>
</evidence>
<dbReference type="AlphaFoldDB" id="A0A2R5GR73"/>
<dbReference type="Proteomes" id="UP000241890">
    <property type="component" value="Unassembled WGS sequence"/>
</dbReference>
<evidence type="ECO:0000256" key="4">
    <source>
        <dbReference type="ARBA" id="ARBA00022692"/>
    </source>
</evidence>
<dbReference type="Pfam" id="PF23452">
    <property type="entry name" value="HPAT"/>
    <property type="match status" value="1"/>
</dbReference>
<keyword evidence="9" id="KW-1185">Reference proteome</keyword>
<evidence type="ECO:0000256" key="3">
    <source>
        <dbReference type="ARBA" id="ARBA00022679"/>
    </source>
</evidence>
<keyword evidence="6" id="KW-0472">Membrane</keyword>
<dbReference type="InParanoid" id="A0A2R5GR73"/>
<evidence type="ECO:0000256" key="1">
    <source>
        <dbReference type="ARBA" id="ARBA00004167"/>
    </source>
</evidence>
<comment type="caution">
    <text evidence="8">The sequence shown here is derived from an EMBL/GenBank/DDBJ whole genome shotgun (WGS) entry which is preliminary data.</text>
</comment>
<dbReference type="OrthoDB" id="2015991at2759"/>
<keyword evidence="5" id="KW-1133">Transmembrane helix</keyword>
<feature type="domain" description="Hydroxyproline O-arabinosyltransferase-like" evidence="7">
    <location>
        <begin position="76"/>
        <end position="258"/>
    </location>
</feature>
<dbReference type="GO" id="GO:0016020">
    <property type="term" value="C:membrane"/>
    <property type="evidence" value="ECO:0007669"/>
    <property type="project" value="UniProtKB-SubCell"/>
</dbReference>
<protein>
    <submittedName>
        <fullName evidence="8">Hydroxyproline O-arabinosyltransferase 3</fullName>
    </submittedName>
</protein>
<evidence type="ECO:0000256" key="2">
    <source>
        <dbReference type="ARBA" id="ARBA00022676"/>
    </source>
</evidence>
<evidence type="ECO:0000256" key="5">
    <source>
        <dbReference type="ARBA" id="ARBA00022989"/>
    </source>
</evidence>
<sequence>MYNVGCGGHSSYRYQLIQALTLDFSWSKHGQPGRLTRIVSGCTDDDERRAAMMQTSIQSPSDLARFDVWFTEKNDTVNGVKYVMFNRPTALIKFFATQPTPEDTIYGVLDPDFVFLHTIPASTLAKVDHHEPVSAFYSLGSKWVSWGKEICESHVAGNIGDCSTFGPRLRPLSQTIYEGGAPYFMSKSDWQELLPVWISVMPATHKFYAGIESDMYAYMISLVLLGMKQTLETNLMRTCMITKNVRMDDETVFVHYCQRYHVQETRGGPYNVNNASEFMRPGQYIEAVSRHTYSFSKYWMQARGSQDWILECESPLLVEPPKLSNIFFANLREPSLQRKDYAVLRALVPAINDALAAFKSKVCPSQGRKINLARSMILHESHKHTKHLLNSIIPAT</sequence>
<keyword evidence="2" id="KW-0328">Glycosyltransferase</keyword>
<accession>A0A2R5GR73</accession>
<gene>
    <name evidence="8" type="ORF">FCC1311_066032</name>
</gene>
<organism evidence="8 9">
    <name type="scientific">Hondaea fermentalgiana</name>
    <dbReference type="NCBI Taxonomy" id="2315210"/>
    <lineage>
        <taxon>Eukaryota</taxon>
        <taxon>Sar</taxon>
        <taxon>Stramenopiles</taxon>
        <taxon>Bigyra</taxon>
        <taxon>Labyrinthulomycetes</taxon>
        <taxon>Thraustochytrida</taxon>
        <taxon>Thraustochytriidae</taxon>
        <taxon>Hondaea</taxon>
    </lineage>
</organism>
<dbReference type="PANTHER" id="PTHR31485">
    <property type="entry name" value="PEPTIDYL SERINE ALPHA-GALACTOSYLTRANSFERASE"/>
    <property type="match status" value="1"/>
</dbReference>
<dbReference type="PANTHER" id="PTHR31485:SF7">
    <property type="entry name" value="PEPTIDYL SERINE ALPHA-GALACTOSYLTRANSFERASE"/>
    <property type="match status" value="1"/>
</dbReference>
<comment type="subcellular location">
    <subcellularLocation>
        <location evidence="1">Membrane</location>
        <topology evidence="1">Single-pass membrane protein</topology>
    </subcellularLocation>
</comment>